<sequence>MGIARARVSLDGARSRTRTGTPLLARDFKSPASTDFAIRAVALCEGLDYIQPSTSSQGTQKVPWRMKKAS</sequence>
<dbReference type="AlphaFoldDB" id="A0A653BBE3"/>
<name>A0A653BBE3_ECTOL</name>
<reference evidence="1" key="1">
    <citation type="submission" date="2018-11" db="EMBL/GenBank/DDBJ databases">
        <authorList>
            <consortium name="Genoscope - CEA"/>
            <person name="William W."/>
        </authorList>
    </citation>
    <scope>NUCLEOTIDE SEQUENCE [LARGE SCALE GENOMIC DNA]</scope>
    <source>
        <strain evidence="1">T9AD</strain>
    </source>
</reference>
<gene>
    <name evidence="1" type="ORF">POT9AD_5011</name>
</gene>
<accession>A0A653BBE3</accession>
<dbReference type="EMBL" id="LR130779">
    <property type="protein sequence ID" value="VDN65986.1"/>
    <property type="molecule type" value="Genomic_DNA"/>
</dbReference>
<organism evidence="1">
    <name type="scientific">Ectopseudomonas oleovorans</name>
    <name type="common">Pseudomonas oleovorans</name>
    <dbReference type="NCBI Taxonomy" id="301"/>
    <lineage>
        <taxon>Bacteria</taxon>
        <taxon>Pseudomonadati</taxon>
        <taxon>Pseudomonadota</taxon>
        <taxon>Gammaproteobacteria</taxon>
        <taxon>Pseudomonadales</taxon>
        <taxon>Pseudomonadaceae</taxon>
        <taxon>Ectopseudomonas</taxon>
    </lineage>
</organism>
<proteinExistence type="predicted"/>
<evidence type="ECO:0000313" key="1">
    <source>
        <dbReference type="EMBL" id="VDN65986.1"/>
    </source>
</evidence>
<protein>
    <submittedName>
        <fullName evidence="1">Uncharacterized protein</fullName>
    </submittedName>
</protein>